<dbReference type="InterPro" id="IPR013785">
    <property type="entry name" value="Aldolase_TIM"/>
</dbReference>
<dbReference type="NCBIfam" id="NF002231">
    <property type="entry name" value="PRK01130.1"/>
    <property type="match status" value="1"/>
</dbReference>
<reference evidence="8 9" key="1">
    <citation type="submission" date="2018-12" db="EMBL/GenBank/DDBJ databases">
        <title>Draft genome sequence of Embleya hyalina NBRC 13850T.</title>
        <authorList>
            <person name="Komaki H."/>
            <person name="Hosoyama A."/>
            <person name="Kimura A."/>
            <person name="Ichikawa N."/>
            <person name="Tamura T."/>
        </authorList>
    </citation>
    <scope>NUCLEOTIDE SEQUENCE [LARGE SCALE GENOMIC DNA]</scope>
    <source>
        <strain evidence="8 9">NBRC 13850</strain>
    </source>
</reference>
<keyword evidence="9" id="KW-1185">Reference proteome</keyword>
<dbReference type="SUPFAM" id="SSF51366">
    <property type="entry name" value="Ribulose-phoshate binding barrel"/>
    <property type="match status" value="1"/>
</dbReference>
<keyword evidence="7" id="KW-0119">Carbohydrate metabolism</keyword>
<evidence type="ECO:0000256" key="6">
    <source>
        <dbReference type="ARBA" id="ARBA00023235"/>
    </source>
</evidence>
<dbReference type="InterPro" id="IPR007260">
    <property type="entry name" value="NanE"/>
</dbReference>
<evidence type="ECO:0000256" key="3">
    <source>
        <dbReference type="ARBA" id="ARBA00005081"/>
    </source>
</evidence>
<dbReference type="EC" id="5.1.3.9" evidence="5"/>
<evidence type="ECO:0000256" key="2">
    <source>
        <dbReference type="ARBA" id="ARBA00002147"/>
    </source>
</evidence>
<evidence type="ECO:0000256" key="1">
    <source>
        <dbReference type="ARBA" id="ARBA00000056"/>
    </source>
</evidence>
<dbReference type="EMBL" id="BIFH01000013">
    <property type="protein sequence ID" value="GCD93121.1"/>
    <property type="molecule type" value="Genomic_DNA"/>
</dbReference>
<dbReference type="UniPathway" id="UPA00629">
    <property type="reaction ID" value="UER00682"/>
</dbReference>
<dbReference type="PANTHER" id="PTHR36204:SF1">
    <property type="entry name" value="N-ACETYLMANNOSAMINE-6-PHOSPHATE 2-EPIMERASE-RELATED"/>
    <property type="match status" value="1"/>
</dbReference>
<dbReference type="GO" id="GO:0006053">
    <property type="term" value="P:N-acetylmannosamine catabolic process"/>
    <property type="evidence" value="ECO:0007669"/>
    <property type="project" value="TreeGrafter"/>
</dbReference>
<comment type="caution">
    <text evidence="8">The sequence shown here is derived from an EMBL/GenBank/DDBJ whole genome shotgun (WGS) entry which is preliminary data.</text>
</comment>
<dbReference type="GO" id="GO:0047465">
    <property type="term" value="F:N-acylglucosamine-6-phosphate 2-epimerase activity"/>
    <property type="evidence" value="ECO:0007669"/>
    <property type="project" value="UniProtKB-EC"/>
</dbReference>
<evidence type="ECO:0000313" key="9">
    <source>
        <dbReference type="Proteomes" id="UP000286931"/>
    </source>
</evidence>
<name>A0A401YET4_9ACTN</name>
<keyword evidence="6" id="KW-0413">Isomerase</keyword>
<proteinExistence type="inferred from homology"/>
<evidence type="ECO:0000256" key="4">
    <source>
        <dbReference type="ARBA" id="ARBA00007439"/>
    </source>
</evidence>
<dbReference type="GO" id="GO:0019262">
    <property type="term" value="P:N-acetylneuraminate catabolic process"/>
    <property type="evidence" value="ECO:0007669"/>
    <property type="project" value="UniProtKB-UniPathway"/>
</dbReference>
<comment type="similarity">
    <text evidence="4">Belongs to the NanE family.</text>
</comment>
<organism evidence="8 9">
    <name type="scientific">Embleya hyalina</name>
    <dbReference type="NCBI Taxonomy" id="516124"/>
    <lineage>
        <taxon>Bacteria</taxon>
        <taxon>Bacillati</taxon>
        <taxon>Actinomycetota</taxon>
        <taxon>Actinomycetes</taxon>
        <taxon>Kitasatosporales</taxon>
        <taxon>Streptomycetaceae</taxon>
        <taxon>Embleya</taxon>
    </lineage>
</organism>
<evidence type="ECO:0000313" key="8">
    <source>
        <dbReference type="EMBL" id="GCD93121.1"/>
    </source>
</evidence>
<gene>
    <name evidence="8" type="primary">nanE</name>
    <name evidence="8" type="ORF">EHYA_00764</name>
</gene>
<sequence>MTMHHLLEPLRGALIVSVQVHRADDPLRGPAIMAAIARAAVEGGAAGIRCGGIGGLPDVEAVCAAVDVPVIGLWKDGDTDVYITPSVDHAVAVAAAGASIVAIDGTARVRPDGSTFADAVRAVHAAGALVLADVSTEDEALAAEAAGADAVATTLAGYTPGRTRTPGPDLVLVERLAARITVPVIAEGRYHRPADAAAAITAGAHAVVVGTAITVPAWITTNFREALPRR</sequence>
<evidence type="ECO:0000256" key="5">
    <source>
        <dbReference type="ARBA" id="ARBA00013180"/>
    </source>
</evidence>
<protein>
    <recommendedName>
        <fullName evidence="5">N-acylglucosamine-6-phosphate 2-epimerase</fullName>
        <ecNumber evidence="5">5.1.3.9</ecNumber>
    </recommendedName>
</protein>
<comment type="pathway">
    <text evidence="3">Amino-sugar metabolism; N-acetylneuraminate degradation; D-fructose 6-phosphate from N-acetylneuraminate: step 3/5.</text>
</comment>
<dbReference type="GO" id="GO:0005829">
    <property type="term" value="C:cytosol"/>
    <property type="evidence" value="ECO:0007669"/>
    <property type="project" value="TreeGrafter"/>
</dbReference>
<dbReference type="Gene3D" id="3.20.20.70">
    <property type="entry name" value="Aldolase class I"/>
    <property type="match status" value="1"/>
</dbReference>
<dbReference type="PANTHER" id="PTHR36204">
    <property type="entry name" value="N-ACETYLMANNOSAMINE-6-PHOSPHATE 2-EPIMERASE-RELATED"/>
    <property type="match status" value="1"/>
</dbReference>
<dbReference type="RefSeq" id="WP_218042616.1">
    <property type="nucleotide sequence ID" value="NZ_BIFH01000013.1"/>
</dbReference>
<accession>A0A401YET4</accession>
<dbReference type="AlphaFoldDB" id="A0A401YET4"/>
<dbReference type="Pfam" id="PF04131">
    <property type="entry name" value="NanE"/>
    <property type="match status" value="1"/>
</dbReference>
<evidence type="ECO:0000256" key="7">
    <source>
        <dbReference type="ARBA" id="ARBA00023277"/>
    </source>
</evidence>
<dbReference type="Proteomes" id="UP000286931">
    <property type="component" value="Unassembled WGS sequence"/>
</dbReference>
<comment type="catalytic activity">
    <reaction evidence="1">
        <text>an N-acyl-D-glucosamine 6-phosphate = an N-acyl-D-mannosamine 6-phosphate</text>
        <dbReference type="Rhea" id="RHEA:23932"/>
        <dbReference type="ChEBI" id="CHEBI:57599"/>
        <dbReference type="ChEBI" id="CHEBI:57666"/>
        <dbReference type="EC" id="5.1.3.9"/>
    </reaction>
</comment>
<comment type="function">
    <text evidence="2">Converts N-acetylmannosamine-6-phosphate (ManNAc-6-P) to N-acetylglucosamine-6-phosphate (GlcNAc-6-P).</text>
</comment>
<dbReference type="InterPro" id="IPR011060">
    <property type="entry name" value="RibuloseP-bd_barrel"/>
</dbReference>